<reference evidence="3" key="1">
    <citation type="journal article" date="2014" name="Int. J. Syst. Evol. Microbiol.">
        <title>Complete genome sequence of Corynebacterium casei LMG S-19264T (=DSM 44701T), isolated from a smear-ripened cheese.</title>
        <authorList>
            <consortium name="US DOE Joint Genome Institute (JGI-PGF)"/>
            <person name="Walter F."/>
            <person name="Albersmeier A."/>
            <person name="Kalinowski J."/>
            <person name="Ruckert C."/>
        </authorList>
    </citation>
    <scope>NUCLEOTIDE SEQUENCE</scope>
    <source>
        <strain evidence="3">CGMCC 1.15958</strain>
    </source>
</reference>
<protein>
    <recommendedName>
        <fullName evidence="2">DUF1648 domain-containing protein</fullName>
    </recommendedName>
</protein>
<evidence type="ECO:0000313" key="3">
    <source>
        <dbReference type="EMBL" id="GGD44713.1"/>
    </source>
</evidence>
<dbReference type="GO" id="GO:0009636">
    <property type="term" value="P:response to toxic substance"/>
    <property type="evidence" value="ECO:0007669"/>
    <property type="project" value="TreeGrafter"/>
</dbReference>
<gene>
    <name evidence="3" type="ORF">GCM10011514_05930</name>
</gene>
<sequence length="157" mass="17472">MKTHNNTLVFFAILIAIINLVYASYSFSNLPATIPIHFGIDGKPNGWGEKYTIFFIPLINLALVGFMASVRKNPFSYLNLPITKSNNNLEERVKLGRQLLDLIIVSISALFFFIELHIVKSSHSPISSNGIFVIIVTIVVAILGLSAYYTNKINKLA</sequence>
<feature type="transmembrane region" description="Helical" evidence="1">
    <location>
        <begin position="51"/>
        <end position="70"/>
    </location>
</feature>
<evidence type="ECO:0000259" key="2">
    <source>
        <dbReference type="Pfam" id="PF07853"/>
    </source>
</evidence>
<accession>A0A916YH50</accession>
<proteinExistence type="predicted"/>
<dbReference type="PANTHER" id="PTHR37810:SF5">
    <property type="entry name" value="IMMUNITY PROTEIN SDPI"/>
    <property type="match status" value="1"/>
</dbReference>
<reference evidence="3" key="2">
    <citation type="submission" date="2020-09" db="EMBL/GenBank/DDBJ databases">
        <authorList>
            <person name="Sun Q."/>
            <person name="Zhou Y."/>
        </authorList>
    </citation>
    <scope>NUCLEOTIDE SEQUENCE</scope>
    <source>
        <strain evidence="3">CGMCC 1.15958</strain>
    </source>
</reference>
<evidence type="ECO:0000313" key="4">
    <source>
        <dbReference type="Proteomes" id="UP000609064"/>
    </source>
</evidence>
<dbReference type="InterPro" id="IPR012867">
    <property type="entry name" value="DUF1648"/>
</dbReference>
<dbReference type="Pfam" id="PF07853">
    <property type="entry name" value="DUF1648"/>
    <property type="match status" value="1"/>
</dbReference>
<dbReference type="RefSeq" id="WP_188764506.1">
    <property type="nucleotide sequence ID" value="NZ_BMKK01000001.1"/>
</dbReference>
<feature type="transmembrane region" description="Helical" evidence="1">
    <location>
        <begin position="99"/>
        <end position="119"/>
    </location>
</feature>
<dbReference type="EMBL" id="BMKK01000001">
    <property type="protein sequence ID" value="GGD44713.1"/>
    <property type="molecule type" value="Genomic_DNA"/>
</dbReference>
<evidence type="ECO:0000256" key="1">
    <source>
        <dbReference type="SAM" id="Phobius"/>
    </source>
</evidence>
<feature type="transmembrane region" description="Helical" evidence="1">
    <location>
        <begin position="131"/>
        <end position="150"/>
    </location>
</feature>
<dbReference type="Proteomes" id="UP000609064">
    <property type="component" value="Unassembled WGS sequence"/>
</dbReference>
<keyword evidence="1" id="KW-1133">Transmembrane helix</keyword>
<comment type="caution">
    <text evidence="3">The sequence shown here is derived from an EMBL/GenBank/DDBJ whole genome shotgun (WGS) entry which is preliminary data.</text>
</comment>
<keyword evidence="1" id="KW-0472">Membrane</keyword>
<organism evidence="3 4">
    <name type="scientific">Emticicia aquatilis</name>
    <dbReference type="NCBI Taxonomy" id="1537369"/>
    <lineage>
        <taxon>Bacteria</taxon>
        <taxon>Pseudomonadati</taxon>
        <taxon>Bacteroidota</taxon>
        <taxon>Cytophagia</taxon>
        <taxon>Cytophagales</taxon>
        <taxon>Leadbetterellaceae</taxon>
        <taxon>Emticicia</taxon>
    </lineage>
</organism>
<dbReference type="AlphaFoldDB" id="A0A916YH50"/>
<keyword evidence="1" id="KW-0812">Transmembrane</keyword>
<feature type="domain" description="DUF1648" evidence="2">
    <location>
        <begin position="14"/>
        <end position="60"/>
    </location>
</feature>
<name>A0A916YH50_9BACT</name>
<keyword evidence="4" id="KW-1185">Reference proteome</keyword>
<dbReference type="PANTHER" id="PTHR37810">
    <property type="entry name" value="IMMUNITY PROTEIN SDPI"/>
    <property type="match status" value="1"/>
</dbReference>